<dbReference type="InterPro" id="IPR045090">
    <property type="entry name" value="Pept_M3A_M3B"/>
</dbReference>
<gene>
    <name evidence="12" type="ORF">RUM44_011667</name>
</gene>
<evidence type="ECO:0000256" key="5">
    <source>
        <dbReference type="ARBA" id="ARBA00022801"/>
    </source>
</evidence>
<dbReference type="CDD" id="cd06457">
    <property type="entry name" value="M3A_MIP"/>
    <property type="match status" value="1"/>
</dbReference>
<comment type="subcellular location">
    <subcellularLocation>
        <location evidence="1">Mitochondrion</location>
    </subcellularLocation>
</comment>
<evidence type="ECO:0000313" key="12">
    <source>
        <dbReference type="EMBL" id="KAK6624803.1"/>
    </source>
</evidence>
<comment type="similarity">
    <text evidence="2 10">Belongs to the peptidase M3 family.</text>
</comment>
<dbReference type="EMBL" id="JAWJWF010000046">
    <property type="protein sequence ID" value="KAK6624803.1"/>
    <property type="molecule type" value="Genomic_DNA"/>
</dbReference>
<dbReference type="InterPro" id="IPR024077">
    <property type="entry name" value="Neurolysin/TOP_dom2"/>
</dbReference>
<feature type="domain" description="Peptidase M3A/M3B catalytic" evidence="11">
    <location>
        <begin position="240"/>
        <end position="680"/>
    </location>
</feature>
<dbReference type="Gene3D" id="1.10.1370.10">
    <property type="entry name" value="Neurolysin, domain 3"/>
    <property type="match status" value="1"/>
</dbReference>
<comment type="caution">
    <text evidence="12">The sequence shown here is derived from an EMBL/GenBank/DDBJ whole genome shotgun (WGS) entry which is preliminary data.</text>
</comment>
<reference evidence="12 13" key="1">
    <citation type="submission" date="2023-09" db="EMBL/GenBank/DDBJ databases">
        <title>Genomes of two closely related lineages of the louse Polyplax serrata with different host specificities.</title>
        <authorList>
            <person name="Martinu J."/>
            <person name="Tarabai H."/>
            <person name="Stefka J."/>
            <person name="Hypsa V."/>
        </authorList>
    </citation>
    <scope>NUCLEOTIDE SEQUENCE [LARGE SCALE GENOMIC DNA]</scope>
    <source>
        <strain evidence="12">98ZLc_SE</strain>
    </source>
</reference>
<evidence type="ECO:0000259" key="11">
    <source>
        <dbReference type="Pfam" id="PF01432"/>
    </source>
</evidence>
<dbReference type="InterPro" id="IPR001567">
    <property type="entry name" value="Pept_M3A_M3B_dom"/>
</dbReference>
<evidence type="ECO:0000256" key="2">
    <source>
        <dbReference type="ARBA" id="ARBA00006040"/>
    </source>
</evidence>
<keyword evidence="9" id="KW-0496">Mitochondrion</keyword>
<evidence type="ECO:0000313" key="13">
    <source>
        <dbReference type="Proteomes" id="UP001359485"/>
    </source>
</evidence>
<dbReference type="Gene3D" id="3.40.390.10">
    <property type="entry name" value="Collagenase (Catalytic Domain)"/>
    <property type="match status" value="1"/>
</dbReference>
<keyword evidence="13" id="KW-1185">Reference proteome</keyword>
<evidence type="ECO:0000256" key="6">
    <source>
        <dbReference type="ARBA" id="ARBA00022833"/>
    </source>
</evidence>
<keyword evidence="7" id="KW-0809">Transit peptide</keyword>
<keyword evidence="3 10" id="KW-0645">Protease</keyword>
<accession>A0ABR1AQN2</accession>
<organism evidence="12 13">
    <name type="scientific">Polyplax serrata</name>
    <name type="common">Common mouse louse</name>
    <dbReference type="NCBI Taxonomy" id="468196"/>
    <lineage>
        <taxon>Eukaryota</taxon>
        <taxon>Metazoa</taxon>
        <taxon>Ecdysozoa</taxon>
        <taxon>Arthropoda</taxon>
        <taxon>Hexapoda</taxon>
        <taxon>Insecta</taxon>
        <taxon>Pterygota</taxon>
        <taxon>Neoptera</taxon>
        <taxon>Paraneoptera</taxon>
        <taxon>Psocodea</taxon>
        <taxon>Troctomorpha</taxon>
        <taxon>Phthiraptera</taxon>
        <taxon>Anoplura</taxon>
        <taxon>Polyplacidae</taxon>
        <taxon>Polyplax</taxon>
    </lineage>
</organism>
<keyword evidence="6 10" id="KW-0862">Zinc</keyword>
<evidence type="ECO:0000256" key="10">
    <source>
        <dbReference type="RuleBase" id="RU003435"/>
    </source>
</evidence>
<protein>
    <recommendedName>
        <fullName evidence="11">Peptidase M3A/M3B catalytic domain-containing protein</fullName>
    </recommendedName>
</protein>
<dbReference type="Pfam" id="PF01432">
    <property type="entry name" value="Peptidase_M3"/>
    <property type="match status" value="1"/>
</dbReference>
<evidence type="ECO:0000256" key="4">
    <source>
        <dbReference type="ARBA" id="ARBA00022723"/>
    </source>
</evidence>
<evidence type="ECO:0000256" key="9">
    <source>
        <dbReference type="ARBA" id="ARBA00023128"/>
    </source>
</evidence>
<evidence type="ECO:0000256" key="8">
    <source>
        <dbReference type="ARBA" id="ARBA00023049"/>
    </source>
</evidence>
<dbReference type="Proteomes" id="UP001359485">
    <property type="component" value="Unassembled WGS sequence"/>
</dbReference>
<proteinExistence type="inferred from homology"/>
<dbReference type="InterPro" id="IPR024079">
    <property type="entry name" value="MetalloPept_cat_dom_sf"/>
</dbReference>
<keyword evidence="5 10" id="KW-0378">Hydrolase</keyword>
<evidence type="ECO:0000256" key="7">
    <source>
        <dbReference type="ARBA" id="ARBA00022946"/>
    </source>
</evidence>
<keyword evidence="8 10" id="KW-0482">Metalloprotease</keyword>
<evidence type="ECO:0000256" key="3">
    <source>
        <dbReference type="ARBA" id="ARBA00022670"/>
    </source>
</evidence>
<keyword evidence="4 10" id="KW-0479">Metal-binding</keyword>
<sequence length="696" mass="79479">MLSTAVIKKVYQSEFYPMLRSCVSTWSPLGVAFNTLPSKKSSLSLSRNSALFGVDLLSSPKGFEKYKDEACDRADKLVQEVLSTNRSRKIVDIFDDLSDTLCQVADLAEFVRVAHPDVNYRAAAEVASGKLNGVVEKLNTYKPLYDALKNVVERGDVVPTTEVDHHVSKLFLFDFEQSGIHLPETEREKVVDLNEKVLSIGQYFMRYAEKPKAVPMTLIPESIRNYFYNESGNAIINGLFTDSPNELMRELAYKYYLHPDAKQEYLLNELLNARHNLADTCGFLTYSHRAIKSTVADTPDFVSSFLNKLNSDLKQLSLEDIRHLSKLKKADNPSSGKVKLWDVPYYRNQIVENYLKVDANELSSYFSLGACMEGINNLTEKLYGISLICEETKPREVWSPDVYKLAVVHETEGQLGHIYCDFYQRADKPNQDCHFMIRGGRELMDGSYQNPIVVIMLNLPVPQWSSPCLLLSNQLSNVAHEMGHALHSMLARTKHQHVTGTRCCTDFAEVPSILMEYFIFDPRVMKTFAKHFQTKEPLSYEIIQKFCDSRHLLCATETHKQVLYSALDQKLHGKHPLGSTSTEIYYDIQQEYSVLDPVPNTAWQLRFSHLVGYGAKYYSYLLSTSIASSIWQTYFKDDPFSREQGERFRQECLRHGGGKPARNLINDYLKNDITPEIMADALLTDIDRHRNLLDNV</sequence>
<dbReference type="SUPFAM" id="SSF55486">
    <property type="entry name" value="Metalloproteases ('zincins'), catalytic domain"/>
    <property type="match status" value="1"/>
</dbReference>
<dbReference type="PANTHER" id="PTHR11804:SF79">
    <property type="entry name" value="MITOCHONDRIAL INTERMEDIATE PEPTIDASE"/>
    <property type="match status" value="1"/>
</dbReference>
<comment type="cofactor">
    <cofactor evidence="10">
        <name>Zn(2+)</name>
        <dbReference type="ChEBI" id="CHEBI:29105"/>
    </cofactor>
    <text evidence="10">Binds 1 zinc ion.</text>
</comment>
<evidence type="ECO:0000256" key="1">
    <source>
        <dbReference type="ARBA" id="ARBA00004173"/>
    </source>
</evidence>
<name>A0ABR1AQN2_POLSC</name>
<dbReference type="InterPro" id="IPR033851">
    <property type="entry name" value="M3A_MIP"/>
</dbReference>
<dbReference type="PANTHER" id="PTHR11804">
    <property type="entry name" value="PROTEASE M3 THIMET OLIGOPEPTIDASE-RELATED"/>
    <property type="match status" value="1"/>
</dbReference>